<organism evidence="1 2">
    <name type="scientific">Pedococcus cremeus</name>
    <dbReference type="NCBI Taxonomy" id="587636"/>
    <lineage>
        <taxon>Bacteria</taxon>
        <taxon>Bacillati</taxon>
        <taxon>Actinomycetota</taxon>
        <taxon>Actinomycetes</taxon>
        <taxon>Micrococcales</taxon>
        <taxon>Intrasporangiaceae</taxon>
        <taxon>Pedococcus</taxon>
    </lineage>
</organism>
<dbReference type="GO" id="GO:0030638">
    <property type="term" value="P:polyketide metabolic process"/>
    <property type="evidence" value="ECO:0007669"/>
    <property type="project" value="InterPro"/>
</dbReference>
<reference evidence="2" key="1">
    <citation type="submission" date="2016-10" db="EMBL/GenBank/DDBJ databases">
        <authorList>
            <person name="Varghese N."/>
            <person name="Submissions S."/>
        </authorList>
    </citation>
    <scope>NUCLEOTIDE SEQUENCE [LARGE SCALE GENOMIC DNA]</scope>
    <source>
        <strain evidence="2">CGMCC 1.6963</strain>
    </source>
</reference>
<sequence length="146" mass="16234">MSTREATRGQTDNTLATRRVLEEAFPADDETLLAQLVTDDVVNHMAPPGTPPGLGSIAFPMHALARAFSDQKWTIHRILEDGDMVAVHCTHSGRHTGDFFGLPATGRTFSYEQMHMSRMVDGRTAEVWEVRDDAALMRQLTGTPRR</sequence>
<dbReference type="PANTHER" id="PTHR38436:SF1">
    <property type="entry name" value="ESTER CYCLASE"/>
    <property type="match status" value="1"/>
</dbReference>
<dbReference type="SUPFAM" id="SSF54427">
    <property type="entry name" value="NTF2-like"/>
    <property type="match status" value="1"/>
</dbReference>
<proteinExistence type="predicted"/>
<evidence type="ECO:0000313" key="1">
    <source>
        <dbReference type="EMBL" id="SER63628.1"/>
    </source>
</evidence>
<dbReference type="InterPro" id="IPR009959">
    <property type="entry name" value="Cyclase_SnoaL-like"/>
</dbReference>
<dbReference type="InterPro" id="IPR032710">
    <property type="entry name" value="NTF2-like_dom_sf"/>
</dbReference>
<dbReference type="Proteomes" id="UP000199019">
    <property type="component" value="Unassembled WGS sequence"/>
</dbReference>
<dbReference type="Pfam" id="PF07366">
    <property type="entry name" value="SnoaL"/>
    <property type="match status" value="1"/>
</dbReference>
<name>A0A1H9QT48_9MICO</name>
<dbReference type="EMBL" id="FOHB01000001">
    <property type="protein sequence ID" value="SER63628.1"/>
    <property type="molecule type" value="Genomic_DNA"/>
</dbReference>
<gene>
    <name evidence="1" type="ORF">SAMN05216199_0739</name>
</gene>
<evidence type="ECO:0000313" key="2">
    <source>
        <dbReference type="Proteomes" id="UP000199019"/>
    </source>
</evidence>
<dbReference type="PANTHER" id="PTHR38436">
    <property type="entry name" value="POLYKETIDE CYCLASE SNOAL-LIKE DOMAIN"/>
    <property type="match status" value="1"/>
</dbReference>
<accession>A0A1H9QT48</accession>
<dbReference type="RefSeq" id="WP_091755424.1">
    <property type="nucleotide sequence ID" value="NZ_FOHB01000001.1"/>
</dbReference>
<dbReference type="AlphaFoldDB" id="A0A1H9QT48"/>
<dbReference type="OrthoDB" id="4772778at2"/>
<dbReference type="STRING" id="587636.SAMN05216199_0739"/>
<keyword evidence="2" id="KW-1185">Reference proteome</keyword>
<dbReference type="Gene3D" id="3.10.450.50">
    <property type="match status" value="1"/>
</dbReference>
<protein>
    <submittedName>
        <fullName evidence="1">Predicted ester cyclase</fullName>
    </submittedName>
</protein>